<protein>
    <recommendedName>
        <fullName evidence="4">CsbD-like domain-containing protein</fullName>
    </recommendedName>
</protein>
<feature type="region of interest" description="Disordered" evidence="1">
    <location>
        <begin position="125"/>
        <end position="147"/>
    </location>
</feature>
<dbReference type="PANTHER" id="PTHR40460:SF1">
    <property type="entry name" value="CSBD-LIKE DOMAIN-CONTAINING PROTEIN"/>
    <property type="match status" value="1"/>
</dbReference>
<evidence type="ECO:0000313" key="3">
    <source>
        <dbReference type="Proteomes" id="UP000193467"/>
    </source>
</evidence>
<sequence>MSDNTTTEPSQINAQLSSAKGAVYEAIGSVSSDPSWQEEGAELKEAGEKELAEARAKAKGEASAERLGGKVESAFGMLTGNQETMKEGNLKAEKAEWKSSAAEGTVPLPSKERLVGKAESAFGMVTGDMEKQKEGNLRAEKAEWLKE</sequence>
<dbReference type="OrthoDB" id="9999611at2759"/>
<feature type="compositionally biased region" description="Basic and acidic residues" evidence="1">
    <location>
        <begin position="128"/>
        <end position="147"/>
    </location>
</feature>
<keyword evidence="3" id="KW-1185">Reference proteome</keyword>
<dbReference type="Proteomes" id="UP000193467">
    <property type="component" value="Unassembled WGS sequence"/>
</dbReference>
<reference evidence="2 3" key="1">
    <citation type="submission" date="2016-07" db="EMBL/GenBank/DDBJ databases">
        <title>Pervasive Adenine N6-methylation of Active Genes in Fungi.</title>
        <authorList>
            <consortium name="DOE Joint Genome Institute"/>
            <person name="Mondo S.J."/>
            <person name="Dannebaum R.O."/>
            <person name="Kuo R.C."/>
            <person name="Labutti K."/>
            <person name="Haridas S."/>
            <person name="Kuo A."/>
            <person name="Salamov A."/>
            <person name="Ahrendt S.R."/>
            <person name="Lipzen A."/>
            <person name="Sullivan W."/>
            <person name="Andreopoulos W.B."/>
            <person name="Clum A."/>
            <person name="Lindquist E."/>
            <person name="Daum C."/>
            <person name="Ramamoorthy G.K."/>
            <person name="Gryganskyi A."/>
            <person name="Culley D."/>
            <person name="Magnuson J.K."/>
            <person name="James T.Y."/>
            <person name="O'Malley M.A."/>
            <person name="Stajich J.E."/>
            <person name="Spatafora J.W."/>
            <person name="Visel A."/>
            <person name="Grigoriev I.V."/>
        </authorList>
    </citation>
    <scope>NUCLEOTIDE SEQUENCE [LARGE SCALE GENOMIC DNA]</scope>
    <source>
        <strain evidence="2 3">62-1032</strain>
    </source>
</reference>
<proteinExistence type="predicted"/>
<gene>
    <name evidence="2" type="ORF">BCR35DRAFT_310600</name>
</gene>
<organism evidence="2 3">
    <name type="scientific">Leucosporidium creatinivorum</name>
    <dbReference type="NCBI Taxonomy" id="106004"/>
    <lineage>
        <taxon>Eukaryota</taxon>
        <taxon>Fungi</taxon>
        <taxon>Dikarya</taxon>
        <taxon>Basidiomycota</taxon>
        <taxon>Pucciniomycotina</taxon>
        <taxon>Microbotryomycetes</taxon>
        <taxon>Leucosporidiales</taxon>
        <taxon>Leucosporidium</taxon>
    </lineage>
</organism>
<dbReference type="STRING" id="106004.A0A1Y2D086"/>
<evidence type="ECO:0008006" key="4">
    <source>
        <dbReference type="Google" id="ProtNLM"/>
    </source>
</evidence>
<feature type="region of interest" description="Disordered" evidence="1">
    <location>
        <begin position="29"/>
        <end position="66"/>
    </location>
</feature>
<feature type="compositionally biased region" description="Basic and acidic residues" evidence="1">
    <location>
        <begin position="41"/>
        <end position="66"/>
    </location>
</feature>
<dbReference type="PANTHER" id="PTHR40460">
    <property type="entry name" value="CHROMOSOME 1, WHOLE GENOME SHOTGUN SEQUENCE"/>
    <property type="match status" value="1"/>
</dbReference>
<evidence type="ECO:0000256" key="1">
    <source>
        <dbReference type="SAM" id="MobiDB-lite"/>
    </source>
</evidence>
<dbReference type="AlphaFoldDB" id="A0A1Y2D086"/>
<evidence type="ECO:0000313" key="2">
    <source>
        <dbReference type="EMBL" id="ORY52712.1"/>
    </source>
</evidence>
<name>A0A1Y2D086_9BASI</name>
<accession>A0A1Y2D086</accession>
<comment type="caution">
    <text evidence="2">The sequence shown here is derived from an EMBL/GenBank/DDBJ whole genome shotgun (WGS) entry which is preliminary data.</text>
</comment>
<dbReference type="InParanoid" id="A0A1Y2D086"/>
<dbReference type="EMBL" id="MCGR01000105">
    <property type="protein sequence ID" value="ORY52712.1"/>
    <property type="molecule type" value="Genomic_DNA"/>
</dbReference>